<dbReference type="Proteomes" id="UP000041254">
    <property type="component" value="Unassembled WGS sequence"/>
</dbReference>
<dbReference type="InParanoid" id="A0A0G4FS68"/>
<feature type="compositionally biased region" description="Polar residues" evidence="1">
    <location>
        <begin position="1"/>
        <end position="18"/>
    </location>
</feature>
<feature type="region of interest" description="Disordered" evidence="1">
    <location>
        <begin position="83"/>
        <end position="116"/>
    </location>
</feature>
<dbReference type="AlphaFoldDB" id="A0A0G4FS68"/>
<feature type="region of interest" description="Disordered" evidence="1">
    <location>
        <begin position="1"/>
        <end position="22"/>
    </location>
</feature>
<accession>A0A0G4FS68</accession>
<name>A0A0G4FS68_VITBC</name>
<dbReference type="PhylomeDB" id="A0A0G4FS68"/>
<evidence type="ECO:0000313" key="3">
    <source>
        <dbReference type="Proteomes" id="UP000041254"/>
    </source>
</evidence>
<protein>
    <submittedName>
        <fullName evidence="2">Uncharacterized protein</fullName>
    </submittedName>
</protein>
<sequence>MTPYNLNSTAMQSSTTMSHAPHCSNGFPQGYGSYEGQQKLQLWSRRVRPLCSNHTNHPLAEPTPTHGQDRIARKSAQLGCVKETGRVGGRVSGGSDDSTQLPPSRHDSDRSVGGGVDAQQYQGEVGVGVGMGRGVLGLGGAVYSYQPHVVAYRPEAPCPIMPAACAAARHVSGFSHHHHQQANYGDCDCCDLCAAVCDLVEGIGDCVVSTVEGLIDRLKWFFISIDN</sequence>
<gene>
    <name evidence="2" type="ORF">Vbra_16062</name>
</gene>
<evidence type="ECO:0000313" key="2">
    <source>
        <dbReference type="EMBL" id="CEM17540.1"/>
    </source>
</evidence>
<keyword evidence="3" id="KW-1185">Reference proteome</keyword>
<organism evidence="2 3">
    <name type="scientific">Vitrella brassicaformis (strain CCMP3155)</name>
    <dbReference type="NCBI Taxonomy" id="1169540"/>
    <lineage>
        <taxon>Eukaryota</taxon>
        <taxon>Sar</taxon>
        <taxon>Alveolata</taxon>
        <taxon>Colpodellida</taxon>
        <taxon>Vitrellaceae</taxon>
        <taxon>Vitrella</taxon>
    </lineage>
</organism>
<evidence type="ECO:0000256" key="1">
    <source>
        <dbReference type="SAM" id="MobiDB-lite"/>
    </source>
</evidence>
<proteinExistence type="predicted"/>
<dbReference type="EMBL" id="CDMY01000490">
    <property type="protein sequence ID" value="CEM17540.1"/>
    <property type="molecule type" value="Genomic_DNA"/>
</dbReference>
<reference evidence="2 3" key="1">
    <citation type="submission" date="2014-11" db="EMBL/GenBank/DDBJ databases">
        <authorList>
            <person name="Zhu J."/>
            <person name="Qi W."/>
            <person name="Song R."/>
        </authorList>
    </citation>
    <scope>NUCLEOTIDE SEQUENCE [LARGE SCALE GENOMIC DNA]</scope>
</reference>
<dbReference type="VEuPathDB" id="CryptoDB:Vbra_16062"/>